<keyword evidence="1" id="KW-0812">Transmembrane</keyword>
<evidence type="ECO:0000313" key="2">
    <source>
        <dbReference type="EMBL" id="KAB8297075.1"/>
    </source>
</evidence>
<evidence type="ECO:0000313" key="3">
    <source>
        <dbReference type="Proteomes" id="UP000326757"/>
    </source>
</evidence>
<dbReference type="EMBL" id="VIGI01000008">
    <property type="protein sequence ID" value="KAB8297075.1"/>
    <property type="molecule type" value="Genomic_DNA"/>
</dbReference>
<protein>
    <recommendedName>
        <fullName evidence="4">Transmembrane protein</fullName>
    </recommendedName>
</protein>
<accession>A0A5N6K3X9</accession>
<evidence type="ECO:0000256" key="1">
    <source>
        <dbReference type="SAM" id="Phobius"/>
    </source>
</evidence>
<reference evidence="2 3" key="1">
    <citation type="submission" date="2019-06" db="EMBL/GenBank/DDBJ databases">
        <title>Genome Sequence of the Brown Rot Fungal Pathogen Monilinia laxa.</title>
        <authorList>
            <person name="De Miccolis Angelini R.M."/>
            <person name="Landi L."/>
            <person name="Abate D."/>
            <person name="Pollastro S."/>
            <person name="Romanazzi G."/>
            <person name="Faretra F."/>
        </authorList>
    </citation>
    <scope>NUCLEOTIDE SEQUENCE [LARGE SCALE GENOMIC DNA]</scope>
    <source>
        <strain evidence="2 3">Mlax316</strain>
    </source>
</reference>
<keyword evidence="3" id="KW-1185">Reference proteome</keyword>
<feature type="transmembrane region" description="Helical" evidence="1">
    <location>
        <begin position="32"/>
        <end position="52"/>
    </location>
</feature>
<evidence type="ECO:0008006" key="4">
    <source>
        <dbReference type="Google" id="ProtNLM"/>
    </source>
</evidence>
<sequence length="74" mass="8732">MVGNGHIHSLYILSWGLRKTRVGGIGECDHAGYIWIMLIPVWFGYALGRYYWYCGWKVHMMNEPWLYVNCGFML</sequence>
<organism evidence="2 3">
    <name type="scientific">Monilinia laxa</name>
    <name type="common">Brown rot fungus</name>
    <name type="synonym">Sclerotinia laxa</name>
    <dbReference type="NCBI Taxonomy" id="61186"/>
    <lineage>
        <taxon>Eukaryota</taxon>
        <taxon>Fungi</taxon>
        <taxon>Dikarya</taxon>
        <taxon>Ascomycota</taxon>
        <taxon>Pezizomycotina</taxon>
        <taxon>Leotiomycetes</taxon>
        <taxon>Helotiales</taxon>
        <taxon>Sclerotiniaceae</taxon>
        <taxon>Monilinia</taxon>
    </lineage>
</organism>
<keyword evidence="1" id="KW-0472">Membrane</keyword>
<dbReference type="Proteomes" id="UP000326757">
    <property type="component" value="Unassembled WGS sequence"/>
</dbReference>
<name>A0A5N6K3X9_MONLA</name>
<gene>
    <name evidence="2" type="ORF">EYC80_002464</name>
</gene>
<dbReference type="AlphaFoldDB" id="A0A5N6K3X9"/>
<proteinExistence type="predicted"/>
<comment type="caution">
    <text evidence="2">The sequence shown here is derived from an EMBL/GenBank/DDBJ whole genome shotgun (WGS) entry which is preliminary data.</text>
</comment>
<keyword evidence="1" id="KW-1133">Transmembrane helix</keyword>